<dbReference type="EMBL" id="LR031879">
    <property type="protein sequence ID" value="VDD54688.1"/>
    <property type="molecule type" value="Genomic_DNA"/>
</dbReference>
<evidence type="ECO:0000313" key="1">
    <source>
        <dbReference type="EMBL" id="VDD54688.1"/>
    </source>
</evidence>
<reference evidence="1" key="1">
    <citation type="submission" date="2018-11" db="EMBL/GenBank/DDBJ databases">
        <authorList>
            <consortium name="Genoscope - CEA"/>
            <person name="William W."/>
        </authorList>
    </citation>
    <scope>NUCLEOTIDE SEQUENCE</scope>
</reference>
<organism evidence="1">
    <name type="scientific">Brassica oleracea</name>
    <name type="common">Wild cabbage</name>
    <dbReference type="NCBI Taxonomy" id="3712"/>
    <lineage>
        <taxon>Eukaryota</taxon>
        <taxon>Viridiplantae</taxon>
        <taxon>Streptophyta</taxon>
        <taxon>Embryophyta</taxon>
        <taxon>Tracheophyta</taxon>
        <taxon>Spermatophyta</taxon>
        <taxon>Magnoliopsida</taxon>
        <taxon>eudicotyledons</taxon>
        <taxon>Gunneridae</taxon>
        <taxon>Pentapetalae</taxon>
        <taxon>rosids</taxon>
        <taxon>malvids</taxon>
        <taxon>Brassicales</taxon>
        <taxon>Brassicaceae</taxon>
        <taxon>Brassiceae</taxon>
        <taxon>Brassica</taxon>
    </lineage>
</organism>
<protein>
    <submittedName>
        <fullName evidence="1">Uncharacterized protein</fullName>
    </submittedName>
</protein>
<gene>
    <name evidence="1" type="ORF">BOLC8T47917H</name>
</gene>
<name>A0A3P6FP28_BRAOL</name>
<dbReference type="AlphaFoldDB" id="A0A3P6FP28"/>
<sequence>MFHKKNENSKLFVIKITLLLHHRTCKQSLTSLIVRSCFLSIVIISTL</sequence>
<accession>A0A3P6FP28</accession>
<proteinExistence type="predicted"/>